<proteinExistence type="predicted"/>
<reference evidence="1" key="1">
    <citation type="submission" date="2023-10" db="EMBL/GenBank/DDBJ databases">
        <title>Genome assembly of Pristionchus species.</title>
        <authorList>
            <person name="Yoshida K."/>
            <person name="Sommer R.J."/>
        </authorList>
    </citation>
    <scope>NUCLEOTIDE SEQUENCE</scope>
    <source>
        <strain evidence="1">RS5133</strain>
    </source>
</reference>
<name>A0AAV5WX44_9BILA</name>
<dbReference type="Proteomes" id="UP001432322">
    <property type="component" value="Unassembled WGS sequence"/>
</dbReference>
<evidence type="ECO:0000313" key="1">
    <source>
        <dbReference type="EMBL" id="GMT36050.1"/>
    </source>
</evidence>
<comment type="caution">
    <text evidence="1">The sequence shown here is derived from an EMBL/GenBank/DDBJ whole genome shotgun (WGS) entry which is preliminary data.</text>
</comment>
<dbReference type="EMBL" id="BTSY01000007">
    <property type="protein sequence ID" value="GMT36050.1"/>
    <property type="molecule type" value="Genomic_DNA"/>
</dbReference>
<sequence length="158" mass="17539">DEFRAPFKASSLEFSDDCRVHVILLVDRVFKRKISAIRASRIVSDLAHSLPQNSTLSIGDITNDRWIVIQGGKEEKLFEIVAANKGVRQHLIILSEFAANLDRPFEYLTRLSPAFNQISVAKTSSSLTTNELIKLRQLGKANIIKSVDAQSLAATVTC</sequence>
<feature type="non-terminal residue" evidence="1">
    <location>
        <position position="1"/>
    </location>
</feature>
<dbReference type="AlphaFoldDB" id="A0AAV5WX44"/>
<protein>
    <submittedName>
        <fullName evidence="1">Uncharacterized protein</fullName>
    </submittedName>
</protein>
<accession>A0AAV5WX44</accession>
<keyword evidence="2" id="KW-1185">Reference proteome</keyword>
<evidence type="ECO:0000313" key="2">
    <source>
        <dbReference type="Proteomes" id="UP001432322"/>
    </source>
</evidence>
<gene>
    <name evidence="1" type="ORF">PFISCL1PPCAC_27347</name>
</gene>
<organism evidence="1 2">
    <name type="scientific">Pristionchus fissidentatus</name>
    <dbReference type="NCBI Taxonomy" id="1538716"/>
    <lineage>
        <taxon>Eukaryota</taxon>
        <taxon>Metazoa</taxon>
        <taxon>Ecdysozoa</taxon>
        <taxon>Nematoda</taxon>
        <taxon>Chromadorea</taxon>
        <taxon>Rhabditida</taxon>
        <taxon>Rhabditina</taxon>
        <taxon>Diplogasteromorpha</taxon>
        <taxon>Diplogasteroidea</taxon>
        <taxon>Neodiplogasteridae</taxon>
        <taxon>Pristionchus</taxon>
    </lineage>
</organism>